<reference evidence="1 2" key="1">
    <citation type="submission" date="2016-01" db="EMBL/GenBank/DDBJ databases">
        <authorList>
            <person name="Oliw E.H."/>
        </authorList>
    </citation>
    <scope>NUCLEOTIDE SEQUENCE [LARGE SCALE GENOMIC DNA]</scope>
    <source>
        <strain evidence="1 2">Zutra 3-1</strain>
    </source>
</reference>
<organism evidence="1 2">
    <name type="scientific">Agrobacterium deltaense Zutra 3/1</name>
    <dbReference type="NCBI Taxonomy" id="1183427"/>
    <lineage>
        <taxon>Bacteria</taxon>
        <taxon>Pseudomonadati</taxon>
        <taxon>Pseudomonadota</taxon>
        <taxon>Alphaproteobacteria</taxon>
        <taxon>Hyphomicrobiales</taxon>
        <taxon>Rhizobiaceae</taxon>
        <taxon>Rhizobium/Agrobacterium group</taxon>
        <taxon>Agrobacterium</taxon>
    </lineage>
</organism>
<proteinExistence type="predicted"/>
<dbReference type="AlphaFoldDB" id="A0A1S7S2A3"/>
<dbReference type="EMBL" id="FBWG01000049">
    <property type="protein sequence ID" value="CUX61379.1"/>
    <property type="molecule type" value="Genomic_DNA"/>
</dbReference>
<accession>A0A1S7S2A3</accession>
<name>A0A1S7S2A3_9HYPH</name>
<dbReference type="Proteomes" id="UP000191987">
    <property type="component" value="Unassembled WGS sequence"/>
</dbReference>
<evidence type="ECO:0000313" key="2">
    <source>
        <dbReference type="Proteomes" id="UP000191987"/>
    </source>
</evidence>
<evidence type="ECO:0000313" key="1">
    <source>
        <dbReference type="EMBL" id="CUX61379.1"/>
    </source>
</evidence>
<sequence>MAPLTVTLETDLDLDEERDLDCELQGELATPEEVTDHLTEDAEPAAGGAEELSEAFHTVSPCRLRLSRGEDADRKGRLHRLTGTRVEDLLNT</sequence>
<gene>
    <name evidence="1" type="ORF">AGR7C_pAt0050</name>
</gene>
<protein>
    <submittedName>
        <fullName evidence="1">Uncharacterized protein</fullName>
    </submittedName>
</protein>